<evidence type="ECO:0000313" key="4">
    <source>
        <dbReference type="EMBL" id="TQV93660.1"/>
    </source>
</evidence>
<keyword evidence="1" id="KW-0472">Membrane</keyword>
<feature type="transmembrane region" description="Helical" evidence="1">
    <location>
        <begin position="37"/>
        <end position="68"/>
    </location>
</feature>
<gene>
    <name evidence="4" type="ORF">IF1G_07392</name>
</gene>
<dbReference type="SUPFAM" id="SSF51101">
    <property type="entry name" value="Mannose-binding lectins"/>
    <property type="match status" value="1"/>
</dbReference>
<dbReference type="InterPro" id="IPR036404">
    <property type="entry name" value="Jacalin-like_lectin_dom_sf"/>
</dbReference>
<name>A0A545VKR7_9HYPO</name>
<comment type="caution">
    <text evidence="4">The sequence shown here is derived from an EMBL/GenBank/DDBJ whole genome shotgun (WGS) entry which is preliminary data.</text>
</comment>
<keyword evidence="1" id="KW-1133">Transmembrane helix</keyword>
<dbReference type="PANTHER" id="PTHR37003:SF2">
    <property type="entry name" value="PESTICIDAL CRYSTAL PROTEIN N-TERMINAL DOMAIN-CONTAINING PROTEIN"/>
    <property type="match status" value="1"/>
</dbReference>
<dbReference type="Pfam" id="PF03945">
    <property type="entry name" value="Endotoxin_N"/>
    <property type="match status" value="1"/>
</dbReference>
<accession>A0A545VKR7</accession>
<dbReference type="InterPro" id="IPR036716">
    <property type="entry name" value="Pest_crys_N_sf"/>
</dbReference>
<feature type="domain" description="Pesticidal crystal protein" evidence="3">
    <location>
        <begin position="44"/>
        <end position="205"/>
    </location>
</feature>
<evidence type="ECO:0000313" key="5">
    <source>
        <dbReference type="Proteomes" id="UP000315783"/>
    </source>
</evidence>
<dbReference type="InterPro" id="IPR001229">
    <property type="entry name" value="Jacalin-like_lectin_dom"/>
</dbReference>
<evidence type="ECO:0000259" key="3">
    <source>
        <dbReference type="Pfam" id="PF03945"/>
    </source>
</evidence>
<evidence type="ECO:0000256" key="1">
    <source>
        <dbReference type="SAM" id="Phobius"/>
    </source>
</evidence>
<dbReference type="PANTHER" id="PTHR37003">
    <property type="entry name" value="ENDOTOXIN_N DOMAIN-CONTAINING PROTEIN-RELATED"/>
    <property type="match status" value="1"/>
</dbReference>
<evidence type="ECO:0000259" key="2">
    <source>
        <dbReference type="Pfam" id="PF01419"/>
    </source>
</evidence>
<protein>
    <submittedName>
        <fullName evidence="4">Delta endotoxin central region subgroup 1</fullName>
    </submittedName>
</protein>
<dbReference type="Gene3D" id="2.100.10.30">
    <property type="entry name" value="Jacalin-like lectin domain"/>
    <property type="match status" value="1"/>
</dbReference>
<dbReference type="OrthoDB" id="4866405at2759"/>
<dbReference type="SUPFAM" id="SSF56849">
    <property type="entry name" value="delta-Endotoxin (insectocide), N-terminal domain"/>
    <property type="match status" value="2"/>
</dbReference>
<dbReference type="InterPro" id="IPR038979">
    <property type="entry name" value="Pest_crys"/>
</dbReference>
<dbReference type="Proteomes" id="UP000315783">
    <property type="component" value="Unassembled WGS sequence"/>
</dbReference>
<keyword evidence="5" id="KW-1185">Reference proteome</keyword>
<sequence length="507" mass="56584">MSQFQVEIAKTLAEKAVSTAATGSKINLYNTNEICQLVMVVWAIGLNAVPGIGSIVFGLVTVLSAILFPAPKPVDPWIQVRERIENLVGTRLQEYQVRSIQAKSEGIRRNAEEYSNVMKLYSEAKTPEEKGKYHALIQNYHTGLLILLRSSIPELQTAYYAAITLPLFAQAANLHLSLLAEGINHGLEWGFSDKYVTQVLPDEFRRLNSSGLSARDLSTSQGPADDMTLTLAKTAIDTAEALGVPPGLVLLWKEAYATLVSDFATRTKRDFIDYVSHAKKTYAEGRKQVQPYDHRLVPSLSGLDKGTKEASAMRAYADYDTEMLDSVLKYVEFWPVLDGKANLSESALRSLDREVFFGPYGRWTKSVLWSADAPAAISERRPKMTSIVICAADNVLMLAVRYRDRNWPDDDGQCLKKAHWQEFSLEDDEYIENVDVRYGHKLGQLTFTTNKGKVHGPYGRAKHADLSVSVNRTGYSLSYMRGTRYVYKEPEGLEGISFGFRPLLTAG</sequence>
<dbReference type="GO" id="GO:0090729">
    <property type="term" value="F:toxin activity"/>
    <property type="evidence" value="ECO:0007669"/>
    <property type="project" value="InterPro"/>
</dbReference>
<dbReference type="STRING" id="43265.A0A545VKR7"/>
<feature type="domain" description="Jacalin-type lectin" evidence="2">
    <location>
        <begin position="383"/>
        <end position="480"/>
    </location>
</feature>
<reference evidence="4 5" key="1">
    <citation type="journal article" date="2019" name="Appl. Microbiol. Biotechnol.">
        <title>Genome sequence of Isaria javanica and comparative genome analysis insights into family S53 peptidase evolution in fungal entomopathogens.</title>
        <authorList>
            <person name="Lin R."/>
            <person name="Zhang X."/>
            <person name="Xin B."/>
            <person name="Zou M."/>
            <person name="Gao Y."/>
            <person name="Qin F."/>
            <person name="Hu Q."/>
            <person name="Xie B."/>
            <person name="Cheng X."/>
        </authorList>
    </citation>
    <scope>NUCLEOTIDE SEQUENCE [LARGE SCALE GENOMIC DNA]</scope>
    <source>
        <strain evidence="4 5">IJ1G</strain>
    </source>
</reference>
<keyword evidence="1" id="KW-0812">Transmembrane</keyword>
<dbReference type="Gene3D" id="1.20.190.10">
    <property type="entry name" value="Pesticidal crystal protein, N-terminal domain"/>
    <property type="match status" value="2"/>
</dbReference>
<organism evidence="4 5">
    <name type="scientific">Cordyceps javanica</name>
    <dbReference type="NCBI Taxonomy" id="43265"/>
    <lineage>
        <taxon>Eukaryota</taxon>
        <taxon>Fungi</taxon>
        <taxon>Dikarya</taxon>
        <taxon>Ascomycota</taxon>
        <taxon>Pezizomycotina</taxon>
        <taxon>Sordariomycetes</taxon>
        <taxon>Hypocreomycetidae</taxon>
        <taxon>Hypocreales</taxon>
        <taxon>Cordycipitaceae</taxon>
        <taxon>Cordyceps</taxon>
    </lineage>
</organism>
<dbReference type="InterPro" id="IPR005639">
    <property type="entry name" value="Pest_crys_dom_I"/>
</dbReference>
<dbReference type="AlphaFoldDB" id="A0A545VKR7"/>
<dbReference type="GO" id="GO:0001907">
    <property type="term" value="P:symbiont-mediated killing of host cell"/>
    <property type="evidence" value="ECO:0007669"/>
    <property type="project" value="InterPro"/>
</dbReference>
<dbReference type="Pfam" id="PF01419">
    <property type="entry name" value="Jacalin"/>
    <property type="match status" value="1"/>
</dbReference>
<dbReference type="EMBL" id="SPUK01000011">
    <property type="protein sequence ID" value="TQV93660.1"/>
    <property type="molecule type" value="Genomic_DNA"/>
</dbReference>
<proteinExistence type="predicted"/>